<evidence type="ECO:0000256" key="2">
    <source>
        <dbReference type="ARBA" id="ARBA00005011"/>
    </source>
</evidence>
<dbReference type="SUPFAM" id="SSF53383">
    <property type="entry name" value="PLP-dependent transferases"/>
    <property type="match status" value="1"/>
</dbReference>
<dbReference type="CDD" id="cd00609">
    <property type="entry name" value="AAT_like"/>
    <property type="match status" value="1"/>
</dbReference>
<dbReference type="InterPro" id="IPR015422">
    <property type="entry name" value="PyrdxlP-dep_Trfase_small"/>
</dbReference>
<dbReference type="Proteomes" id="UP000630353">
    <property type="component" value="Unassembled WGS sequence"/>
</dbReference>
<dbReference type="Pfam" id="PF00155">
    <property type="entry name" value="Aminotran_1_2"/>
    <property type="match status" value="1"/>
</dbReference>
<reference evidence="11" key="2">
    <citation type="submission" date="2020-09" db="EMBL/GenBank/DDBJ databases">
        <authorList>
            <person name="Sun Q."/>
            <person name="Kim S."/>
        </authorList>
    </citation>
    <scope>NUCLEOTIDE SEQUENCE</scope>
    <source>
        <strain evidence="11">KCTC 42651</strain>
    </source>
</reference>
<dbReference type="Gene3D" id="3.40.640.10">
    <property type="entry name" value="Type I PLP-dependent aspartate aminotransferase-like (Major domain)"/>
    <property type="match status" value="1"/>
</dbReference>
<comment type="cofactor">
    <cofactor evidence="1 9">
        <name>pyridoxal 5'-phosphate</name>
        <dbReference type="ChEBI" id="CHEBI:597326"/>
    </cofactor>
</comment>
<keyword evidence="5 9" id="KW-0032">Aminotransferase</keyword>
<dbReference type="GO" id="GO:0000105">
    <property type="term" value="P:L-histidine biosynthetic process"/>
    <property type="evidence" value="ECO:0007669"/>
    <property type="project" value="UniProtKB-UniRule"/>
</dbReference>
<dbReference type="PANTHER" id="PTHR43643">
    <property type="entry name" value="HISTIDINOL-PHOSPHATE AMINOTRANSFERASE 2"/>
    <property type="match status" value="1"/>
</dbReference>
<dbReference type="GO" id="GO:0004400">
    <property type="term" value="F:histidinol-phosphate transaminase activity"/>
    <property type="evidence" value="ECO:0007669"/>
    <property type="project" value="UniProtKB-UniRule"/>
</dbReference>
<dbReference type="PANTHER" id="PTHR43643:SF3">
    <property type="entry name" value="HISTIDINOL-PHOSPHATE AMINOTRANSFERASE"/>
    <property type="match status" value="1"/>
</dbReference>
<evidence type="ECO:0000256" key="8">
    <source>
        <dbReference type="ARBA" id="ARBA00047481"/>
    </source>
</evidence>
<evidence type="ECO:0000256" key="3">
    <source>
        <dbReference type="ARBA" id="ARBA00007970"/>
    </source>
</evidence>
<feature type="domain" description="Aminotransferase class I/classII large" evidence="10">
    <location>
        <begin position="37"/>
        <end position="361"/>
    </location>
</feature>
<accession>A0A918XPQ6</accession>
<dbReference type="InterPro" id="IPR005861">
    <property type="entry name" value="HisP_aminotrans"/>
</dbReference>
<organism evidence="11 12">
    <name type="scientific">Thalassobaculum fulvum</name>
    <dbReference type="NCBI Taxonomy" id="1633335"/>
    <lineage>
        <taxon>Bacteria</taxon>
        <taxon>Pseudomonadati</taxon>
        <taxon>Pseudomonadota</taxon>
        <taxon>Alphaproteobacteria</taxon>
        <taxon>Rhodospirillales</taxon>
        <taxon>Thalassobaculaceae</taxon>
        <taxon>Thalassobaculum</taxon>
    </lineage>
</organism>
<dbReference type="AlphaFoldDB" id="A0A918XPQ6"/>
<comment type="pathway">
    <text evidence="2 9">Amino-acid biosynthesis; L-histidine biosynthesis; L-histidine from 5-phospho-alpha-D-ribose 1-diphosphate: step 7/9.</text>
</comment>
<keyword evidence="9" id="KW-0028">Amino-acid biosynthesis</keyword>
<dbReference type="InterPro" id="IPR050106">
    <property type="entry name" value="HistidinolP_aminotransfase"/>
</dbReference>
<comment type="caution">
    <text evidence="11">The sequence shown here is derived from an EMBL/GenBank/DDBJ whole genome shotgun (WGS) entry which is preliminary data.</text>
</comment>
<dbReference type="InterPro" id="IPR015421">
    <property type="entry name" value="PyrdxlP-dep_Trfase_major"/>
</dbReference>
<evidence type="ECO:0000256" key="9">
    <source>
        <dbReference type="HAMAP-Rule" id="MF_01023"/>
    </source>
</evidence>
<dbReference type="InterPro" id="IPR004839">
    <property type="entry name" value="Aminotransferase_I/II_large"/>
</dbReference>
<comment type="catalytic activity">
    <reaction evidence="8 9">
        <text>L-histidinol phosphate + 2-oxoglutarate = 3-(imidazol-4-yl)-2-oxopropyl phosphate + L-glutamate</text>
        <dbReference type="Rhea" id="RHEA:23744"/>
        <dbReference type="ChEBI" id="CHEBI:16810"/>
        <dbReference type="ChEBI" id="CHEBI:29985"/>
        <dbReference type="ChEBI" id="CHEBI:57766"/>
        <dbReference type="ChEBI" id="CHEBI:57980"/>
        <dbReference type="EC" id="2.6.1.9"/>
    </reaction>
</comment>
<dbReference type="EMBL" id="BMZS01000001">
    <property type="protein sequence ID" value="GHD41300.1"/>
    <property type="molecule type" value="Genomic_DNA"/>
</dbReference>
<evidence type="ECO:0000259" key="10">
    <source>
        <dbReference type="Pfam" id="PF00155"/>
    </source>
</evidence>
<evidence type="ECO:0000313" key="11">
    <source>
        <dbReference type="EMBL" id="GHD41300.1"/>
    </source>
</evidence>
<dbReference type="PROSITE" id="PS00599">
    <property type="entry name" value="AA_TRANSFER_CLASS_2"/>
    <property type="match status" value="1"/>
</dbReference>
<dbReference type="Gene3D" id="3.90.1150.10">
    <property type="entry name" value="Aspartate Aminotransferase, domain 1"/>
    <property type="match status" value="1"/>
</dbReference>
<comment type="subunit">
    <text evidence="4 9">Homodimer.</text>
</comment>
<keyword evidence="9" id="KW-0368">Histidine biosynthesis</keyword>
<keyword evidence="7 9" id="KW-0663">Pyridoxal phosphate</keyword>
<name>A0A918XPQ6_9PROT</name>
<gene>
    <name evidence="9 11" type="primary">hisC</name>
    <name evidence="11" type="ORF">GCM10017083_05550</name>
</gene>
<dbReference type="HAMAP" id="MF_01023">
    <property type="entry name" value="HisC_aminotrans_2"/>
    <property type="match status" value="1"/>
</dbReference>
<evidence type="ECO:0000256" key="4">
    <source>
        <dbReference type="ARBA" id="ARBA00011738"/>
    </source>
</evidence>
<reference evidence="11" key="1">
    <citation type="journal article" date="2014" name="Int. J. Syst. Evol. Microbiol.">
        <title>Complete genome sequence of Corynebacterium casei LMG S-19264T (=DSM 44701T), isolated from a smear-ripened cheese.</title>
        <authorList>
            <consortium name="US DOE Joint Genome Institute (JGI-PGF)"/>
            <person name="Walter F."/>
            <person name="Albersmeier A."/>
            <person name="Kalinowski J."/>
            <person name="Ruckert C."/>
        </authorList>
    </citation>
    <scope>NUCLEOTIDE SEQUENCE</scope>
    <source>
        <strain evidence="11">KCTC 42651</strain>
    </source>
</reference>
<evidence type="ECO:0000313" key="12">
    <source>
        <dbReference type="Proteomes" id="UP000630353"/>
    </source>
</evidence>
<evidence type="ECO:0000256" key="6">
    <source>
        <dbReference type="ARBA" id="ARBA00022679"/>
    </source>
</evidence>
<evidence type="ECO:0000256" key="5">
    <source>
        <dbReference type="ARBA" id="ARBA00022576"/>
    </source>
</evidence>
<dbReference type="GO" id="GO:0030170">
    <property type="term" value="F:pyridoxal phosphate binding"/>
    <property type="evidence" value="ECO:0007669"/>
    <property type="project" value="InterPro"/>
</dbReference>
<proteinExistence type="inferred from homology"/>
<keyword evidence="6 9" id="KW-0808">Transferase</keyword>
<dbReference type="RefSeq" id="WP_189987370.1">
    <property type="nucleotide sequence ID" value="NZ_BMZS01000001.1"/>
</dbReference>
<dbReference type="InterPro" id="IPR015424">
    <property type="entry name" value="PyrdxlP-dep_Trfase"/>
</dbReference>
<keyword evidence="12" id="KW-1185">Reference proteome</keyword>
<evidence type="ECO:0000256" key="1">
    <source>
        <dbReference type="ARBA" id="ARBA00001933"/>
    </source>
</evidence>
<feature type="modified residue" description="N6-(pyridoxal phosphate)lysine" evidence="9">
    <location>
        <position position="225"/>
    </location>
</feature>
<dbReference type="EC" id="2.6.1.9" evidence="9"/>
<protein>
    <recommendedName>
        <fullName evidence="9">Histidinol-phosphate aminotransferase</fullName>
        <ecNumber evidence="9">2.6.1.9</ecNumber>
    </recommendedName>
    <alternativeName>
        <fullName evidence="9">Imidazole acetol-phosphate transaminase</fullName>
    </alternativeName>
</protein>
<sequence length="371" mass="39975">MPSVAPKASIAGLAARKPALPEPTLPDAASAGRIVRLHLNEGALGPSPRAMEAMRSVAERMDRYPGVDASGLARALGRKHGIDPERVLLGCGSDELIQFLCLAYVEPGEEVIHTQYGFLLFPMAARIAGGVPVSAPDDGFTASVDAILERVTPRTKLVFLANPNNPTGTCLPAGEVRRLREGLPDRVLLVVDAAYAEYVQRDDYTAGIELVEATDNTVMLRTFSKAFGMAGLRLGWAYCPQPVADTLYSVRPPYGVNAPSLAAGLAAVEDRAFQDATVAHNARWMPWLQERFRALGLEPLPTAANFMMLRFPAEPGRNADAVRPFLAGRGILVREMAGYGAPEYIRLSVGREDENRLVVDAVRDFLNGANA</sequence>
<comment type="similarity">
    <text evidence="3 9">Belongs to the class-II pyridoxal-phosphate-dependent aminotransferase family. Histidinol-phosphate aminotransferase subfamily.</text>
</comment>
<dbReference type="InterPro" id="IPR001917">
    <property type="entry name" value="Aminotrans_II_pyridoxalP_BS"/>
</dbReference>
<evidence type="ECO:0000256" key="7">
    <source>
        <dbReference type="ARBA" id="ARBA00022898"/>
    </source>
</evidence>